<feature type="region of interest" description="Disordered" evidence="1">
    <location>
        <begin position="34"/>
        <end position="73"/>
    </location>
</feature>
<proteinExistence type="predicted"/>
<accession>A0A5E4TJT6</accession>
<evidence type="ECO:0000256" key="1">
    <source>
        <dbReference type="SAM" id="MobiDB-lite"/>
    </source>
</evidence>
<keyword evidence="3" id="KW-1185">Reference proteome</keyword>
<evidence type="ECO:0000313" key="2">
    <source>
        <dbReference type="EMBL" id="VVD88115.1"/>
    </source>
</evidence>
<organism evidence="2 3">
    <name type="scientific">Pandoraea morbifera</name>
    <dbReference type="NCBI Taxonomy" id="2508300"/>
    <lineage>
        <taxon>Bacteria</taxon>
        <taxon>Pseudomonadati</taxon>
        <taxon>Pseudomonadota</taxon>
        <taxon>Betaproteobacteria</taxon>
        <taxon>Burkholderiales</taxon>
        <taxon>Burkholderiaceae</taxon>
        <taxon>Pandoraea</taxon>
    </lineage>
</organism>
<dbReference type="AlphaFoldDB" id="A0A5E4TJT6"/>
<gene>
    <name evidence="2" type="ORF">PMO31116_01451</name>
</gene>
<dbReference type="EMBL" id="CABPSD010000003">
    <property type="protein sequence ID" value="VVD88115.1"/>
    <property type="molecule type" value="Genomic_DNA"/>
</dbReference>
<reference evidence="2 3" key="1">
    <citation type="submission" date="2019-08" db="EMBL/GenBank/DDBJ databases">
        <authorList>
            <person name="Peeters C."/>
        </authorList>
    </citation>
    <scope>NUCLEOTIDE SEQUENCE [LARGE SCALE GENOMIC DNA]</scope>
    <source>
        <strain evidence="2 3">LMG 31116</strain>
    </source>
</reference>
<dbReference type="Proteomes" id="UP000368474">
    <property type="component" value="Unassembled WGS sequence"/>
</dbReference>
<protein>
    <submittedName>
        <fullName evidence="2">Uncharacterized protein</fullName>
    </submittedName>
</protein>
<sequence length="109" mass="11307">MNLNAIEGAGGALPLSADDDTRLALAQRIREASGLGGTASATDVPGAHPVDGNGTTTDADTAPCAPPDGGEGVPGEVDVNAFFLNMFRQKMWTDWFDEGNERFEEIGAV</sequence>
<evidence type="ECO:0000313" key="3">
    <source>
        <dbReference type="Proteomes" id="UP000368474"/>
    </source>
</evidence>
<name>A0A5E4TJT6_9BURK</name>
<dbReference type="RefSeq" id="WP_150566123.1">
    <property type="nucleotide sequence ID" value="NZ_CABPSD010000003.1"/>
</dbReference>